<accession>A0ACD3B4L4</accession>
<evidence type="ECO:0000313" key="2">
    <source>
        <dbReference type="Proteomes" id="UP000308600"/>
    </source>
</evidence>
<dbReference type="Proteomes" id="UP000308600">
    <property type="component" value="Unassembled WGS sequence"/>
</dbReference>
<protein>
    <submittedName>
        <fullName evidence="1">SET domain-containing protein</fullName>
    </submittedName>
</protein>
<evidence type="ECO:0000313" key="1">
    <source>
        <dbReference type="EMBL" id="TFK72836.1"/>
    </source>
</evidence>
<name>A0ACD3B4L4_9AGAR</name>
<dbReference type="EMBL" id="ML208281">
    <property type="protein sequence ID" value="TFK72836.1"/>
    <property type="molecule type" value="Genomic_DNA"/>
</dbReference>
<reference evidence="1 2" key="1">
    <citation type="journal article" date="2019" name="Nat. Ecol. Evol.">
        <title>Megaphylogeny resolves global patterns of mushroom evolution.</title>
        <authorList>
            <person name="Varga T."/>
            <person name="Krizsan K."/>
            <person name="Foldi C."/>
            <person name="Dima B."/>
            <person name="Sanchez-Garcia M."/>
            <person name="Sanchez-Ramirez S."/>
            <person name="Szollosi G.J."/>
            <person name="Szarkandi J.G."/>
            <person name="Papp V."/>
            <person name="Albert L."/>
            <person name="Andreopoulos W."/>
            <person name="Angelini C."/>
            <person name="Antonin V."/>
            <person name="Barry K.W."/>
            <person name="Bougher N.L."/>
            <person name="Buchanan P."/>
            <person name="Buyck B."/>
            <person name="Bense V."/>
            <person name="Catcheside P."/>
            <person name="Chovatia M."/>
            <person name="Cooper J."/>
            <person name="Damon W."/>
            <person name="Desjardin D."/>
            <person name="Finy P."/>
            <person name="Geml J."/>
            <person name="Haridas S."/>
            <person name="Hughes K."/>
            <person name="Justo A."/>
            <person name="Karasinski D."/>
            <person name="Kautmanova I."/>
            <person name="Kiss B."/>
            <person name="Kocsube S."/>
            <person name="Kotiranta H."/>
            <person name="LaButti K.M."/>
            <person name="Lechner B.E."/>
            <person name="Liimatainen K."/>
            <person name="Lipzen A."/>
            <person name="Lukacs Z."/>
            <person name="Mihaltcheva S."/>
            <person name="Morgado L.N."/>
            <person name="Niskanen T."/>
            <person name="Noordeloos M.E."/>
            <person name="Ohm R.A."/>
            <person name="Ortiz-Santana B."/>
            <person name="Ovrebo C."/>
            <person name="Racz N."/>
            <person name="Riley R."/>
            <person name="Savchenko A."/>
            <person name="Shiryaev A."/>
            <person name="Soop K."/>
            <person name="Spirin V."/>
            <person name="Szebenyi C."/>
            <person name="Tomsovsky M."/>
            <person name="Tulloss R.E."/>
            <person name="Uehling J."/>
            <person name="Grigoriev I.V."/>
            <person name="Vagvolgyi C."/>
            <person name="Papp T."/>
            <person name="Martin F.M."/>
            <person name="Miettinen O."/>
            <person name="Hibbett D.S."/>
            <person name="Nagy L.G."/>
        </authorList>
    </citation>
    <scope>NUCLEOTIDE SEQUENCE [LARGE SCALE GENOMIC DNA]</scope>
    <source>
        <strain evidence="1 2">NL-1719</strain>
    </source>
</reference>
<sequence>MTAPFDNELPAIDKDDRMEIDDHVALGTEVFRSVWNEFYTWEADDFRLLMQHLSKVTTVHLEWFETQQPRRERSVHPKDGEAFDVYTYVEGNAIPASPIYCEEFLVPDFGSQNPKPHPQYEFCTPISRNMPMITNSNVLQFVPYADDPKFQIPKLLRYYAGLTWQHDPPEDPDREIISLEVARRLHFAKGLSYDEIDDLGQIYLVEDLLDHITKRDIPRWPGAFDPHLPLLTPRPIEMGNSLFEQVNTMLLPQFCPNLNCLASFCPTHRLVGFHDPLEPAKPEETAENLKGRKRVCGDHCYLKERDYEMDITLIDQEVQAVIKGILDLSPDTVPCTLAYITRQKCYEVFAYRCKLFSRQDIEDNQARAITLKAIHSVPTLAQDEFYNIAFLPSAQKGSNIAPPPPGPCNHDGACNYTSGCPCYRQRLPCERACRCEQQCAIRWKGCKCKSVEGELVCLSSVPAGEVGCACIDANRECDPELCGKCKAKRMFGAERKGKQKGKKGSGHCGNVRVQLGMFANLRVKRGRHGLGAFTRSEVDKGQYVGEYTGELRMTHRSDNRYHRYTKRNYVFGLDVKGELILDSARMGNETRYLNHGEAPPEDAGSPQSSDDDDQANCEAMIIHVNGERRLVLKTLRKVKANRELLLNYGDNYWIGGDTSSSSNLEEDLEGMQLEEAEDDD</sequence>
<gene>
    <name evidence="1" type="ORF">BDN72DRAFT_957016</name>
</gene>
<proteinExistence type="predicted"/>
<keyword evidence="2" id="KW-1185">Reference proteome</keyword>
<organism evidence="1 2">
    <name type="scientific">Pluteus cervinus</name>
    <dbReference type="NCBI Taxonomy" id="181527"/>
    <lineage>
        <taxon>Eukaryota</taxon>
        <taxon>Fungi</taxon>
        <taxon>Dikarya</taxon>
        <taxon>Basidiomycota</taxon>
        <taxon>Agaricomycotina</taxon>
        <taxon>Agaricomycetes</taxon>
        <taxon>Agaricomycetidae</taxon>
        <taxon>Agaricales</taxon>
        <taxon>Pluteineae</taxon>
        <taxon>Pluteaceae</taxon>
        <taxon>Pluteus</taxon>
    </lineage>
</organism>